<evidence type="ECO:0000313" key="1">
    <source>
        <dbReference type="Proteomes" id="UP000887565"/>
    </source>
</evidence>
<dbReference type="WBParaSite" id="nRc.2.0.1.t13124-RA">
    <property type="protein sequence ID" value="nRc.2.0.1.t13124-RA"/>
    <property type="gene ID" value="nRc.2.0.1.g13124"/>
</dbReference>
<reference evidence="2" key="1">
    <citation type="submission" date="2022-11" db="UniProtKB">
        <authorList>
            <consortium name="WormBaseParasite"/>
        </authorList>
    </citation>
    <scope>IDENTIFICATION</scope>
</reference>
<dbReference type="AlphaFoldDB" id="A0A915IH40"/>
<name>A0A915IH40_ROMCU</name>
<keyword evidence="1" id="KW-1185">Reference proteome</keyword>
<protein>
    <submittedName>
        <fullName evidence="2">Uncharacterized protein</fullName>
    </submittedName>
</protein>
<evidence type="ECO:0000313" key="2">
    <source>
        <dbReference type="WBParaSite" id="nRc.2.0.1.t13124-RA"/>
    </source>
</evidence>
<dbReference type="Proteomes" id="UP000887565">
    <property type="component" value="Unplaced"/>
</dbReference>
<accession>A0A915IH40</accession>
<proteinExistence type="predicted"/>
<organism evidence="1 2">
    <name type="scientific">Romanomermis culicivorax</name>
    <name type="common">Nematode worm</name>
    <dbReference type="NCBI Taxonomy" id="13658"/>
    <lineage>
        <taxon>Eukaryota</taxon>
        <taxon>Metazoa</taxon>
        <taxon>Ecdysozoa</taxon>
        <taxon>Nematoda</taxon>
        <taxon>Enoplea</taxon>
        <taxon>Dorylaimia</taxon>
        <taxon>Mermithida</taxon>
        <taxon>Mermithoidea</taxon>
        <taxon>Mermithidae</taxon>
        <taxon>Romanomermis</taxon>
    </lineage>
</organism>
<sequence length="102" mass="11708">MTQSQDPDTYSSPVEVIQDEMMSIWSPDYQSQASMTVSVIKMDENSFGFIEVNFRRISTKFEQLQTTLKKCTAKLTIIKLCENECNPTERVQPDRVTASVDF</sequence>